<dbReference type="PRINTS" id="PR00937">
    <property type="entry name" value="TBOX"/>
</dbReference>
<sequence>MKVSDEVGQPQPLVMPATDSELVSMEDPHALEDEEGSSTTIRSSVPSTIVPSSTPLDPTTMSPDVPSETTIETKAVSMASNDCSLPISSPAKASPAKPAATSLTIFEGTVETSPATSHIASATDSLTCTETSLVNISESPPLSLSVLPSTTFGSPDMETVFPTVLTFKGVSVTLENNSVWKQFNSCGTEMILTKQGRRMFPYCRYRLAGLDPERQYSLVLSIVPSDQYRYRWSTSKWEVTGPAEHQAQTLIRAFSHHYSPNRGSEWMGSLLSFYKLKLTNCSQDQDGHIILHSMHRYIPRLHVIPVPDGDVPTPEQPVVMGPESMTFTFPQTEFMAVTTYQNFRITQLKINHNPFAKGFREDGNNSRLNRITTEAQPVVKTDTHLVTTEAQPVVKTDTHRVTTEAQPVVKTDTHRVTTEAQPVVKTETHLVTTEAQPVVKTETHLVTTEARPVVKTETHLVTTEARPVVKTETQPSILKPAAELNEKEAVVDLSAKNLTVPASVSNEQTTTRLVLKPIMSYPSRKDEPYIPCIRGKHALGELVLFQRRPLVKPKEEIHAVSITPKALQVKPEEIPMTPTSLTSTPGSSPGYRKRRKRINKRWANSRGRDWKAAAASPTVFHSPSLTVAMQPELDDVEGLLFVSFTSKEALEVHIRDKPANSTPSASPVSPTTPMQWKEKMEVIPETDEEKIARAEAILLQDLGVLKHRQVIHPVLQEVGLKLSSLDTTKSIDLQYLGVHLPLPPPIRPEQGNAMVRSPGDEGLSFISRTGKTSDITKIKGWKNKFIRSKETSPSKCDGSQKNLSAFCSNMLDEYLESEAQYISERAAAFSSNSEGSVAYQLPVKSSSYVKTLDSVLKHRRAAFKFPVGANRPCPLSHKPLLYSVLASPPPPLASPATPVQAQARSIQQSASSHVQPVAPRLSTPQPGVSQRPAVGIGQSQGGTHRPGFTKVQLKLLQMELGAQSQGLSRTQLTPDRLSVALSAILSKQMLPSQVLKVAHCPKYKSTGPECGQEFCTLGCVCSSLRHLNRGPLHCRRPDCMFGCACFKRKITKQATEGEKEEVIQPVYSMTNMEHVVQPGPGSHSNKLWNHNIHGVDPEPIFTPKSPPRLFAPVKVLKRSSVARTTQPIREEDKDPVYKYLESMMTCARVREFNSKPPPIVTIEPMILDTSTPNTTAKPQATTPDDQLEKCLRTLLTVDKAAEKASQETISNESEAKKQIEIQSACKWAKDRKIVLKTLCWRMNQNRLSRRFWVGPYLIRPVAKIFMRKPSGSIVTYRVHISKPSKASDIDEDEYDDSDEEKNADESFDGNIDAEEGDDQNEESDMQFGVTPFLSGVLPAGRMRARTKPVGCQAYGLIQVNGKSYNQARLLLGNMGSLHPANRLAAFVTGRLHPPGGISLKNSPKSDPANKIPSPGALHIKAAGTVVPPIITARKTTDLKTPAQPPAQQFQPDSWKKGSINLPQHSQNSSIINSFVSGKRSSVCPFQNSSSSSPVSLTVSQSLKTPSFLGQSGTYSFRICPPANQRTTGQNLPGVTLPGGFTLIQLPKPGANGAASESVSTTNIAGVDKAQSQKDALFNLIKGGGAREKWCCLNAFTQAKDLLRSRLVEPGSSSELMCDEKMPSEESDETNIRQVDIASEDFSSDSSDYSVEGDEDVRDEEVDIETVEETKQGIAIAQMKEAVRKALKESGDSSDGFGSARELNAQDEMDSEQDDCKDKRRRKNHTVLERQRRSEQRVLFDKLQTVLKSDPRAPRLRLLSLAQKEIQNLVETSRCLQEKKRMLNRMQSLYVKELSVLSGKSDTLIKHKLKEICERQKIREKRMEWKPFFSHLLQSRAAVLQGTNPNSKVRPTPLLQPDLHRAPSQANPLTTSAQKKLMSLLQPNLQRAPAQSSVQTHMLQWVSSSVKDEVIAPSLHGGQAKFGGQQEIPGAQAQVGTSKSQTESSVAAQDGASLKFPKAKSRKRPVQSANPFALPLIRSKTGRIILPSSLKPLGHGFYTLTVMQPKQKGEKDDVGSSANDVDSSMNQDNSSSEGDHPLDLASSRILEDDKTVKSSNSKPKLSGATAPLAELALLNKSIVVPSVTLQAVENSQEGGPAVGFNKTLATACLSFQCVKQSPTAVEPVVRRGRGRPRKILVTPVSAKEKHAVVEDTSKSESETSILVEETQSEKITLELTKTQAKDSPGVVSDNPVPVKRGRGRPPKKKSAQLWSPSDVRARSPSKSNEDSPVRLSFSRFKSPNESPATNAALGEVNTSRPLTRGALGKDFPSAKKRSWIDVEKELEPELEFE</sequence>
<feature type="compositionally biased region" description="Acidic residues" evidence="7">
    <location>
        <begin position="1289"/>
        <end position="1324"/>
    </location>
</feature>
<dbReference type="CDD" id="cd20195">
    <property type="entry name" value="T-box_MGA-like"/>
    <property type="match status" value="1"/>
</dbReference>
<proteinExistence type="predicted"/>
<dbReference type="SMART" id="SM00425">
    <property type="entry name" value="TBOX"/>
    <property type="match status" value="1"/>
</dbReference>
<feature type="region of interest" description="Disordered" evidence="7">
    <location>
        <begin position="1611"/>
        <end position="1660"/>
    </location>
</feature>
<keyword evidence="1" id="KW-0217">Developmental protein</keyword>
<dbReference type="SMART" id="SM00384">
    <property type="entry name" value="AT_hook"/>
    <property type="match status" value="2"/>
</dbReference>
<dbReference type="InterPro" id="IPR001699">
    <property type="entry name" value="TF_T-box"/>
</dbReference>
<dbReference type="Gene3D" id="4.10.280.10">
    <property type="entry name" value="Helix-loop-helix DNA-binding domain"/>
    <property type="match status" value="1"/>
</dbReference>
<evidence type="ECO:0000259" key="8">
    <source>
        <dbReference type="PROSITE" id="PS50252"/>
    </source>
</evidence>
<feature type="region of interest" description="Disordered" evidence="7">
    <location>
        <begin position="1287"/>
        <end position="1324"/>
    </location>
</feature>
<keyword evidence="5 6" id="KW-0539">Nucleus</keyword>
<dbReference type="PROSITE" id="PS50888">
    <property type="entry name" value="BHLH"/>
    <property type="match status" value="1"/>
</dbReference>
<feature type="region of interest" description="Disordered" evidence="7">
    <location>
        <begin position="892"/>
        <end position="944"/>
    </location>
</feature>
<keyword evidence="4" id="KW-0804">Transcription</keyword>
<dbReference type="GO" id="GO:0045893">
    <property type="term" value="P:positive regulation of DNA-templated transcription"/>
    <property type="evidence" value="ECO:0007669"/>
    <property type="project" value="InterPro"/>
</dbReference>
<dbReference type="PROSITE" id="PS50252">
    <property type="entry name" value="TBOX_3"/>
    <property type="match status" value="1"/>
</dbReference>
<dbReference type="GeneID" id="115003596"/>
<dbReference type="GO" id="GO:0001708">
    <property type="term" value="P:cell fate specification"/>
    <property type="evidence" value="ECO:0007669"/>
    <property type="project" value="TreeGrafter"/>
</dbReference>
<dbReference type="InterPro" id="IPR036960">
    <property type="entry name" value="T-box_sf"/>
</dbReference>
<feature type="domain" description="T-box" evidence="8">
    <location>
        <begin position="174"/>
        <end position="361"/>
    </location>
</feature>
<evidence type="ECO:0000256" key="2">
    <source>
        <dbReference type="ARBA" id="ARBA00023015"/>
    </source>
</evidence>
<dbReference type="InterPro" id="IPR017956">
    <property type="entry name" value="AT_hook_DNA-bd_motif"/>
</dbReference>
<feature type="compositionally biased region" description="Polar residues" evidence="7">
    <location>
        <begin position="56"/>
        <end position="67"/>
    </location>
</feature>
<feature type="compositionally biased region" description="Polar residues" evidence="7">
    <location>
        <begin position="1933"/>
        <end position="1946"/>
    </location>
</feature>
<dbReference type="SUPFAM" id="SSF47459">
    <property type="entry name" value="HLH, helix-loop-helix DNA-binding domain"/>
    <property type="match status" value="1"/>
</dbReference>
<dbReference type="CTD" id="108180286"/>
<evidence type="ECO:0000256" key="4">
    <source>
        <dbReference type="ARBA" id="ARBA00023163"/>
    </source>
</evidence>
<dbReference type="CDD" id="cd19682">
    <property type="entry name" value="bHLHzip_MGA_like"/>
    <property type="match status" value="1"/>
</dbReference>
<evidence type="ECO:0000256" key="1">
    <source>
        <dbReference type="ARBA" id="ARBA00022473"/>
    </source>
</evidence>
<feature type="compositionally biased region" description="Low complexity" evidence="7">
    <location>
        <begin position="43"/>
        <end position="55"/>
    </location>
</feature>
<evidence type="ECO:0000256" key="3">
    <source>
        <dbReference type="ARBA" id="ARBA00023125"/>
    </source>
</evidence>
<gene>
    <name evidence="11" type="primary">mgab</name>
</gene>
<evidence type="ECO:0000313" key="11">
    <source>
        <dbReference type="RefSeq" id="XP_029281310.1"/>
    </source>
</evidence>
<feature type="region of interest" description="Disordered" evidence="7">
    <location>
        <begin position="1438"/>
        <end position="1464"/>
    </location>
</feature>
<dbReference type="GO" id="GO:0000978">
    <property type="term" value="F:RNA polymerase II cis-regulatory region sequence-specific DNA binding"/>
    <property type="evidence" value="ECO:0007669"/>
    <property type="project" value="InterPro"/>
</dbReference>
<feature type="region of interest" description="Disordered" evidence="7">
    <location>
        <begin position="575"/>
        <end position="596"/>
    </location>
</feature>
<feature type="region of interest" description="Disordered" evidence="7">
    <location>
        <begin position="2174"/>
        <end position="2270"/>
    </location>
</feature>
<accession>A0A6J2P766</accession>
<feature type="compositionally biased region" description="Low complexity" evidence="7">
    <location>
        <begin position="894"/>
        <end position="912"/>
    </location>
</feature>
<evidence type="ECO:0000256" key="5">
    <source>
        <dbReference type="ARBA" id="ARBA00023242"/>
    </source>
</evidence>
<keyword evidence="2" id="KW-0805">Transcription regulation</keyword>
<dbReference type="Pfam" id="PF00907">
    <property type="entry name" value="T-box"/>
    <property type="match status" value="1"/>
</dbReference>
<dbReference type="PANTHER" id="PTHR11267:SF104">
    <property type="entry name" value="T-BOX TRANSCRIPTION FACTOR TBX1"/>
    <property type="match status" value="1"/>
</dbReference>
<feature type="compositionally biased region" description="Low complexity" evidence="7">
    <location>
        <begin position="575"/>
        <end position="589"/>
    </location>
</feature>
<dbReference type="RefSeq" id="XP_029281310.1">
    <property type="nucleotide sequence ID" value="XM_029425450.1"/>
</dbReference>
<feature type="compositionally biased region" description="Acidic residues" evidence="7">
    <location>
        <begin position="1650"/>
        <end position="1660"/>
    </location>
</feature>
<feature type="region of interest" description="Disordered" evidence="7">
    <location>
        <begin position="1"/>
        <end position="67"/>
    </location>
</feature>
<dbReference type="InParanoid" id="A0A6J2P766"/>
<evidence type="ECO:0000313" key="10">
    <source>
        <dbReference type="Proteomes" id="UP000504630"/>
    </source>
</evidence>
<name>A0A6J2P766_COTGO</name>
<dbReference type="GO" id="GO:0005634">
    <property type="term" value="C:nucleus"/>
    <property type="evidence" value="ECO:0007669"/>
    <property type="project" value="UniProtKB-SubCell"/>
</dbReference>
<dbReference type="InterPro" id="IPR032060">
    <property type="entry name" value="MGA_dom"/>
</dbReference>
<dbReference type="InterPro" id="IPR011598">
    <property type="entry name" value="bHLH_dom"/>
</dbReference>
<reference evidence="11" key="1">
    <citation type="submission" date="2025-08" db="UniProtKB">
        <authorList>
            <consortium name="RefSeq"/>
        </authorList>
    </citation>
    <scope>IDENTIFICATION</scope>
</reference>
<dbReference type="Pfam" id="PF16059">
    <property type="entry name" value="MGA_dom"/>
    <property type="match status" value="1"/>
</dbReference>
<feature type="region of interest" description="Disordered" evidence="7">
    <location>
        <begin position="1930"/>
        <end position="1966"/>
    </location>
</feature>
<feature type="region of interest" description="Disordered" evidence="7">
    <location>
        <begin position="2003"/>
        <end position="2037"/>
    </location>
</feature>
<dbReference type="Proteomes" id="UP000504630">
    <property type="component" value="Chromosome 24"/>
</dbReference>
<dbReference type="OrthoDB" id="6119313at2759"/>
<protein>
    <submittedName>
        <fullName evidence="11">MAX gene-associated protein isoform X1</fullName>
    </submittedName>
</protein>
<evidence type="ECO:0000256" key="7">
    <source>
        <dbReference type="SAM" id="MobiDB-lite"/>
    </source>
</evidence>
<dbReference type="GO" id="GO:0000785">
    <property type="term" value="C:chromatin"/>
    <property type="evidence" value="ECO:0007669"/>
    <property type="project" value="TreeGrafter"/>
</dbReference>
<keyword evidence="10" id="KW-1185">Reference proteome</keyword>
<organism evidence="10 11">
    <name type="scientific">Cottoperca gobio</name>
    <name type="common">Frogmouth</name>
    <name type="synonym">Aphritis gobio</name>
    <dbReference type="NCBI Taxonomy" id="56716"/>
    <lineage>
        <taxon>Eukaryota</taxon>
        <taxon>Metazoa</taxon>
        <taxon>Chordata</taxon>
        <taxon>Craniata</taxon>
        <taxon>Vertebrata</taxon>
        <taxon>Euteleostomi</taxon>
        <taxon>Actinopterygii</taxon>
        <taxon>Neopterygii</taxon>
        <taxon>Teleostei</taxon>
        <taxon>Neoteleostei</taxon>
        <taxon>Acanthomorphata</taxon>
        <taxon>Eupercaria</taxon>
        <taxon>Perciformes</taxon>
        <taxon>Notothenioidei</taxon>
        <taxon>Bovichtidae</taxon>
        <taxon>Cottoperca</taxon>
    </lineage>
</organism>
<dbReference type="PANTHER" id="PTHR11267">
    <property type="entry name" value="T-BOX PROTEIN-RELATED"/>
    <property type="match status" value="1"/>
</dbReference>
<dbReference type="InterPro" id="IPR008967">
    <property type="entry name" value="p53-like_TF_DNA-bd_sf"/>
</dbReference>
<dbReference type="InterPro" id="IPR036638">
    <property type="entry name" value="HLH_DNA-bd_sf"/>
</dbReference>
<evidence type="ECO:0000256" key="6">
    <source>
        <dbReference type="PROSITE-ProRule" id="PRU00201"/>
    </source>
</evidence>
<comment type="caution">
    <text evidence="6">Lacks conserved residue(s) required for the propagation of feature annotation.</text>
</comment>
<feature type="domain" description="BHLH" evidence="9">
    <location>
        <begin position="1719"/>
        <end position="1768"/>
    </location>
</feature>
<feature type="region of interest" description="Disordered" evidence="7">
    <location>
        <begin position="1685"/>
        <end position="1729"/>
    </location>
</feature>
<dbReference type="Gene3D" id="2.60.40.820">
    <property type="entry name" value="Transcription factor, T-box"/>
    <property type="match status" value="1"/>
</dbReference>
<feature type="compositionally biased region" description="Polar residues" evidence="7">
    <location>
        <begin position="2015"/>
        <end position="2031"/>
    </location>
</feature>
<dbReference type="GO" id="GO:0046983">
    <property type="term" value="F:protein dimerization activity"/>
    <property type="evidence" value="ECO:0007669"/>
    <property type="project" value="InterPro"/>
</dbReference>
<dbReference type="KEGG" id="cgob:115003596"/>
<dbReference type="GO" id="GO:0000981">
    <property type="term" value="F:DNA-binding transcription factor activity, RNA polymerase II-specific"/>
    <property type="evidence" value="ECO:0007669"/>
    <property type="project" value="TreeGrafter"/>
</dbReference>
<dbReference type="InterPro" id="IPR046360">
    <property type="entry name" value="T-box_DNA-bd"/>
</dbReference>
<feature type="compositionally biased region" description="Acidic residues" evidence="7">
    <location>
        <begin position="1704"/>
        <end position="1714"/>
    </location>
</feature>
<evidence type="ECO:0000259" key="9">
    <source>
        <dbReference type="PROSITE" id="PS50888"/>
    </source>
</evidence>
<feature type="compositionally biased region" description="Polar residues" evidence="7">
    <location>
        <begin position="2234"/>
        <end position="2244"/>
    </location>
</feature>
<keyword evidence="3 6" id="KW-0238">DNA-binding</keyword>
<feature type="compositionally biased region" description="Basic residues" evidence="7">
    <location>
        <begin position="2194"/>
        <end position="2205"/>
    </location>
</feature>
<comment type="subcellular location">
    <subcellularLocation>
        <location evidence="6">Nucleus</location>
    </subcellularLocation>
</comment>
<dbReference type="SUPFAM" id="SSF49417">
    <property type="entry name" value="p53-like transcription factors"/>
    <property type="match status" value="1"/>
</dbReference>